<dbReference type="EC" id="3.2.2.15" evidence="2"/>
<name>A0ABV8H172_9BACI</name>
<dbReference type="InterPro" id="IPR036895">
    <property type="entry name" value="Uracil-DNA_glycosylase-like_sf"/>
</dbReference>
<dbReference type="RefSeq" id="WP_379497085.1">
    <property type="nucleotide sequence ID" value="NZ_JBHSAO010000008.1"/>
</dbReference>
<keyword evidence="2" id="KW-0326">Glycosidase</keyword>
<dbReference type="Proteomes" id="UP001595772">
    <property type="component" value="Unassembled WGS sequence"/>
</dbReference>
<evidence type="ECO:0000259" key="1">
    <source>
        <dbReference type="SMART" id="SM00986"/>
    </source>
</evidence>
<evidence type="ECO:0000313" key="3">
    <source>
        <dbReference type="Proteomes" id="UP001595772"/>
    </source>
</evidence>
<dbReference type="Gene3D" id="3.40.470.10">
    <property type="entry name" value="Uracil-DNA glycosylase-like domain"/>
    <property type="match status" value="1"/>
</dbReference>
<protein>
    <submittedName>
        <fullName evidence="2">DNA-deoxyinosine glycosylase</fullName>
        <ecNumber evidence="2">3.2.2.15</ecNumber>
    </submittedName>
</protein>
<keyword evidence="3" id="KW-1185">Reference proteome</keyword>
<dbReference type="CDD" id="cd10032">
    <property type="entry name" value="UDG-F6_HDG"/>
    <property type="match status" value="1"/>
</dbReference>
<organism evidence="2 3">
    <name type="scientific">Oceanobacillus longus</name>
    <dbReference type="NCBI Taxonomy" id="930120"/>
    <lineage>
        <taxon>Bacteria</taxon>
        <taxon>Bacillati</taxon>
        <taxon>Bacillota</taxon>
        <taxon>Bacilli</taxon>
        <taxon>Bacillales</taxon>
        <taxon>Bacillaceae</taxon>
        <taxon>Oceanobacillus</taxon>
    </lineage>
</organism>
<keyword evidence="2" id="KW-0378">Hydrolase</keyword>
<sequence>MEEKLLSFSPVLPEKPKVLILGSMPGGMSLAKSEYYGNPRNHFWAIMFELFNEQPTRDYEEKIKFIKRNGIALWDTIGSCYRKGSLDASIRDEETNDIEGLLRRNPSIKLIACNGTKSYQTFTKNFPVEKRTNVNVVKMPSTSPIPGRYTKTFEGKVEEWSKILDYL</sequence>
<dbReference type="SUPFAM" id="SSF52141">
    <property type="entry name" value="Uracil-DNA glycosylase-like"/>
    <property type="match status" value="1"/>
</dbReference>
<proteinExistence type="predicted"/>
<reference evidence="3" key="1">
    <citation type="journal article" date="2019" name="Int. J. Syst. Evol. Microbiol.">
        <title>The Global Catalogue of Microorganisms (GCM) 10K type strain sequencing project: providing services to taxonomists for standard genome sequencing and annotation.</title>
        <authorList>
            <consortium name="The Broad Institute Genomics Platform"/>
            <consortium name="The Broad Institute Genome Sequencing Center for Infectious Disease"/>
            <person name="Wu L."/>
            <person name="Ma J."/>
        </authorList>
    </citation>
    <scope>NUCLEOTIDE SEQUENCE [LARGE SCALE GENOMIC DNA]</scope>
    <source>
        <strain evidence="3">IBRC-M 10703</strain>
    </source>
</reference>
<dbReference type="InterPro" id="IPR005122">
    <property type="entry name" value="Uracil-DNA_glycosylase-like"/>
</dbReference>
<comment type="caution">
    <text evidence="2">The sequence shown here is derived from an EMBL/GenBank/DDBJ whole genome shotgun (WGS) entry which is preliminary data.</text>
</comment>
<dbReference type="NCBIfam" id="TIGR04274">
    <property type="entry name" value="hypoxanDNAglyco"/>
    <property type="match status" value="1"/>
</dbReference>
<dbReference type="GO" id="GO:0033958">
    <property type="term" value="F:DNA-deoxyinosine glycosylase activity"/>
    <property type="evidence" value="ECO:0007669"/>
    <property type="project" value="UniProtKB-EC"/>
</dbReference>
<dbReference type="SMART" id="SM00987">
    <property type="entry name" value="UreE_C"/>
    <property type="match status" value="1"/>
</dbReference>
<evidence type="ECO:0000313" key="2">
    <source>
        <dbReference type="EMBL" id="MFC4024597.1"/>
    </source>
</evidence>
<feature type="domain" description="Uracil-DNA glycosylase-like" evidence="1">
    <location>
        <begin position="9"/>
        <end position="164"/>
    </location>
</feature>
<dbReference type="Pfam" id="PF03167">
    <property type="entry name" value="UDG"/>
    <property type="match status" value="1"/>
</dbReference>
<accession>A0ABV8H172</accession>
<dbReference type="SMART" id="SM00986">
    <property type="entry name" value="UDG"/>
    <property type="match status" value="1"/>
</dbReference>
<gene>
    <name evidence="2" type="ORF">ACFOUV_12400</name>
</gene>
<dbReference type="InterPro" id="IPR026353">
    <property type="entry name" value="Hypoxan-DNA_Glyclase"/>
</dbReference>
<dbReference type="EMBL" id="JBHSAO010000008">
    <property type="protein sequence ID" value="MFC4024597.1"/>
    <property type="molecule type" value="Genomic_DNA"/>
</dbReference>